<name>A0A9P5UES3_9AGAR</name>
<gene>
    <name evidence="4" type="ORF">BDP27DRAFT_1358762</name>
    <name evidence="3" type="ORF">BDP27DRAFT_1369822</name>
</gene>
<organism evidence="4 5">
    <name type="scientific">Rhodocollybia butyracea</name>
    <dbReference type="NCBI Taxonomy" id="206335"/>
    <lineage>
        <taxon>Eukaryota</taxon>
        <taxon>Fungi</taxon>
        <taxon>Dikarya</taxon>
        <taxon>Basidiomycota</taxon>
        <taxon>Agaricomycotina</taxon>
        <taxon>Agaricomycetes</taxon>
        <taxon>Agaricomycetidae</taxon>
        <taxon>Agaricales</taxon>
        <taxon>Marasmiineae</taxon>
        <taxon>Omphalotaceae</taxon>
        <taxon>Rhodocollybia</taxon>
    </lineage>
</organism>
<feature type="signal peptide" evidence="2">
    <location>
        <begin position="1"/>
        <end position="24"/>
    </location>
</feature>
<proteinExistence type="predicted"/>
<evidence type="ECO:0000313" key="3">
    <source>
        <dbReference type="EMBL" id="KAF9061279.1"/>
    </source>
</evidence>
<dbReference type="EMBL" id="JADNRY010000208">
    <property type="protein sequence ID" value="KAF9061279.1"/>
    <property type="molecule type" value="Genomic_DNA"/>
</dbReference>
<feature type="region of interest" description="Disordered" evidence="1">
    <location>
        <begin position="67"/>
        <end position="92"/>
    </location>
</feature>
<evidence type="ECO:0000256" key="1">
    <source>
        <dbReference type="SAM" id="MobiDB-lite"/>
    </source>
</evidence>
<evidence type="ECO:0000313" key="5">
    <source>
        <dbReference type="Proteomes" id="UP000772434"/>
    </source>
</evidence>
<reference evidence="4" key="1">
    <citation type="submission" date="2020-11" db="EMBL/GenBank/DDBJ databases">
        <authorList>
            <consortium name="DOE Joint Genome Institute"/>
            <person name="Ahrendt S."/>
            <person name="Riley R."/>
            <person name="Andreopoulos W."/>
            <person name="Labutti K."/>
            <person name="Pangilinan J."/>
            <person name="Ruiz-Duenas F.J."/>
            <person name="Barrasa J.M."/>
            <person name="Sanchez-Garcia M."/>
            <person name="Camarero S."/>
            <person name="Miyauchi S."/>
            <person name="Serrano A."/>
            <person name="Linde D."/>
            <person name="Babiker R."/>
            <person name="Drula E."/>
            <person name="Ayuso-Fernandez I."/>
            <person name="Pacheco R."/>
            <person name="Padilla G."/>
            <person name="Ferreira P."/>
            <person name="Barriuso J."/>
            <person name="Kellner H."/>
            <person name="Castanera R."/>
            <person name="Alfaro M."/>
            <person name="Ramirez L."/>
            <person name="Pisabarro A.G."/>
            <person name="Kuo A."/>
            <person name="Tritt A."/>
            <person name="Lipzen A."/>
            <person name="He G."/>
            <person name="Yan M."/>
            <person name="Ng V."/>
            <person name="Cullen D."/>
            <person name="Martin F."/>
            <person name="Rosso M.-N."/>
            <person name="Henrissat B."/>
            <person name="Hibbett D."/>
            <person name="Martinez A.T."/>
            <person name="Grigoriev I.V."/>
        </authorList>
    </citation>
    <scope>NUCLEOTIDE SEQUENCE</scope>
    <source>
        <strain evidence="4">AH 40177</strain>
    </source>
</reference>
<dbReference type="EMBL" id="JADNRY010000009">
    <property type="protein sequence ID" value="KAF9075588.1"/>
    <property type="molecule type" value="Genomic_DNA"/>
</dbReference>
<evidence type="ECO:0000256" key="2">
    <source>
        <dbReference type="SAM" id="SignalP"/>
    </source>
</evidence>
<feature type="chain" id="PRO_5040653553" evidence="2">
    <location>
        <begin position="25"/>
        <end position="327"/>
    </location>
</feature>
<sequence length="327" mass="38032">MQTSHQLIHFSLLSLSLSLRMSSATSETSKLKSSKHRRYYQQHLEHRRAQSRQYQQEKRDRDNFCKVYGIPNEKSPPPRKRRTIHTSGGSLEPCRVDEGVQVDSLSPTLGSYHRLTDLRVRFDEWGDGGVDHWKDYQIVYPPLQTHLQHGAHLAIECYQLSDEFLPNNPLDLVMFYRTIVNMAYSIGRLRAQIVFECSPEGMRCTITQPNITSPLSTFDDERLDCHTEEFYQKKFLPLHNKSKRFISKSSRVGMEDGPPPRTIGEEKLQERISSGHLMFRQWWFLLDKAGNVFRDEEFTRIMFKEASCSVYLLGEVVSRLEAAVMAI</sequence>
<keyword evidence="5" id="KW-1185">Reference proteome</keyword>
<accession>A0A9P5UES3</accession>
<evidence type="ECO:0000313" key="4">
    <source>
        <dbReference type="EMBL" id="KAF9075588.1"/>
    </source>
</evidence>
<comment type="caution">
    <text evidence="4">The sequence shown here is derived from an EMBL/GenBank/DDBJ whole genome shotgun (WGS) entry which is preliminary data.</text>
</comment>
<keyword evidence="2" id="KW-0732">Signal</keyword>
<dbReference type="AlphaFoldDB" id="A0A9P5UES3"/>
<protein>
    <submittedName>
        <fullName evidence="4">Uncharacterized protein</fullName>
    </submittedName>
</protein>
<dbReference type="Proteomes" id="UP000772434">
    <property type="component" value="Unassembled WGS sequence"/>
</dbReference>